<organism evidence="5 6">
    <name type="scientific">Cytobacillus stercorigallinarum</name>
    <dbReference type="NCBI Taxonomy" id="2762240"/>
    <lineage>
        <taxon>Bacteria</taxon>
        <taxon>Bacillati</taxon>
        <taxon>Bacillota</taxon>
        <taxon>Bacilli</taxon>
        <taxon>Bacillales</taxon>
        <taxon>Bacillaceae</taxon>
        <taxon>Cytobacillus</taxon>
    </lineage>
</organism>
<dbReference type="GO" id="GO:0016779">
    <property type="term" value="F:nucleotidyltransferase activity"/>
    <property type="evidence" value="ECO:0007669"/>
    <property type="project" value="UniProtKB-KW"/>
</dbReference>
<dbReference type="Proteomes" id="UP000657931">
    <property type="component" value="Unassembled WGS sequence"/>
</dbReference>
<dbReference type="InterPro" id="IPR025110">
    <property type="entry name" value="AMP-bd_C"/>
</dbReference>
<evidence type="ECO:0000259" key="3">
    <source>
        <dbReference type="Pfam" id="PF00501"/>
    </source>
</evidence>
<evidence type="ECO:0000259" key="4">
    <source>
        <dbReference type="Pfam" id="PF13193"/>
    </source>
</evidence>
<evidence type="ECO:0000313" key="5">
    <source>
        <dbReference type="EMBL" id="MBD7937825.1"/>
    </source>
</evidence>
<dbReference type="PANTHER" id="PTHR43767:SF1">
    <property type="entry name" value="NONRIBOSOMAL PEPTIDE SYNTHASE PES1 (EUROFUNG)-RELATED"/>
    <property type="match status" value="1"/>
</dbReference>
<dbReference type="InterPro" id="IPR000873">
    <property type="entry name" value="AMP-dep_synth/lig_dom"/>
</dbReference>
<dbReference type="InterPro" id="IPR045851">
    <property type="entry name" value="AMP-bd_C_sf"/>
</dbReference>
<name>A0ABR8QQM6_9BACI</name>
<dbReference type="InterPro" id="IPR020845">
    <property type="entry name" value="AMP-binding_CS"/>
</dbReference>
<evidence type="ECO:0000256" key="2">
    <source>
        <dbReference type="ARBA" id="ARBA00022598"/>
    </source>
</evidence>
<dbReference type="Gene3D" id="3.30.300.30">
    <property type="match status" value="1"/>
</dbReference>
<sequence>MLQGYTPWPDELATKYRSNGCWTGETFGEVLERMATLTPTSIALIEGNRKVTYEELDERANRLAYGFIHLGIKKQDRVVLQLSNSITFFEICFALFRIGALPIFSLPLHRQTEITYFCEHTKAVAYVIPDVFDRHDYVKMAREVKEKVHTLQHIIVAGDEQEFLNVEALMSEGSSVTLPTITGSDLAFFQLSGGSTGLPKLIPRTHDEYLYSIRKSVEICELSERTKYLAVLPVAHNFTMSSPGVFGVLYAGGCIVLSPDPSPDTAFPLIEKEKINFTSLVPPLAIIWIEASKTRDYDLTSLEVIQVGGAKCSAEVAKKVGPSFGCTLQQVFGMAEGLVNYTRLNDAEEKIVYTQGRPMSEFDEIRIVDEEDQSIAVGDTGHLQVRGPYTIIAYYNAETHNEKAFTHDGFYRTGDIVKQTEDGYLIVEGRDKDQINRGGEKIAAEEVENYLLSHEEVLDAAIVSMPDAFLGERSCAFIISQKEQLTGQALKSFLQLKGIAAFKIPDRFEFVHEFPQTPLGKVSKKSLREIIQEKLATKI</sequence>
<dbReference type="SUPFAM" id="SSF56801">
    <property type="entry name" value="Acetyl-CoA synthetase-like"/>
    <property type="match status" value="1"/>
</dbReference>
<keyword evidence="2" id="KW-0436">Ligase</keyword>
<dbReference type="EMBL" id="JACSQT010000005">
    <property type="protein sequence ID" value="MBD7937825.1"/>
    <property type="molecule type" value="Genomic_DNA"/>
</dbReference>
<feature type="domain" description="AMP-binding enzyme C-terminal" evidence="4">
    <location>
        <begin position="446"/>
        <end position="521"/>
    </location>
</feature>
<dbReference type="PROSITE" id="PS00455">
    <property type="entry name" value="AMP_BINDING"/>
    <property type="match status" value="1"/>
</dbReference>
<accession>A0ABR8QQM6</accession>
<keyword evidence="6" id="KW-1185">Reference proteome</keyword>
<reference evidence="5 6" key="1">
    <citation type="submission" date="2020-08" db="EMBL/GenBank/DDBJ databases">
        <title>A Genomic Blueprint of the Chicken Gut Microbiome.</title>
        <authorList>
            <person name="Gilroy R."/>
            <person name="Ravi A."/>
            <person name="Getino M."/>
            <person name="Pursley I."/>
            <person name="Horton D.L."/>
            <person name="Alikhan N.-F."/>
            <person name="Baker D."/>
            <person name="Gharbi K."/>
            <person name="Hall N."/>
            <person name="Watson M."/>
            <person name="Adriaenssens E.M."/>
            <person name="Foster-Nyarko E."/>
            <person name="Jarju S."/>
            <person name="Secka A."/>
            <person name="Antonio M."/>
            <person name="Oren A."/>
            <person name="Chaudhuri R."/>
            <person name="La Ragione R.M."/>
            <person name="Hildebrand F."/>
            <person name="Pallen M.J."/>
        </authorList>
    </citation>
    <scope>NUCLEOTIDE SEQUENCE [LARGE SCALE GENOMIC DNA]</scope>
    <source>
        <strain evidence="5 6">Sa5YUA1</strain>
    </source>
</reference>
<proteinExistence type="predicted"/>
<evidence type="ECO:0000313" key="6">
    <source>
        <dbReference type="Proteomes" id="UP000657931"/>
    </source>
</evidence>
<dbReference type="NCBIfam" id="TIGR02275">
    <property type="entry name" value="DHB_AMP_lig"/>
    <property type="match status" value="1"/>
</dbReference>
<dbReference type="Gene3D" id="3.40.50.980">
    <property type="match status" value="2"/>
</dbReference>
<keyword evidence="5" id="KW-0548">Nucleotidyltransferase</keyword>
<dbReference type="RefSeq" id="WP_191814389.1">
    <property type="nucleotide sequence ID" value="NZ_JACSQT010000005.1"/>
</dbReference>
<dbReference type="Pfam" id="PF13193">
    <property type="entry name" value="AMP-binding_C"/>
    <property type="match status" value="1"/>
</dbReference>
<dbReference type="Pfam" id="PF00501">
    <property type="entry name" value="AMP-binding"/>
    <property type="match status" value="1"/>
</dbReference>
<feature type="domain" description="AMP-dependent synthetase/ligase" evidence="3">
    <location>
        <begin position="32"/>
        <end position="395"/>
    </location>
</feature>
<protein>
    <submittedName>
        <fullName evidence="5">(2,3-dihydroxybenzoyl)adenylate synthase</fullName>
        <ecNumber evidence="5">2.7.7.58</ecNumber>
    </submittedName>
</protein>
<dbReference type="EC" id="2.7.7.58" evidence="5"/>
<comment type="caution">
    <text evidence="5">The sequence shown here is derived from an EMBL/GenBank/DDBJ whole genome shotgun (WGS) entry which is preliminary data.</text>
</comment>
<evidence type="ECO:0000256" key="1">
    <source>
        <dbReference type="ARBA" id="ARBA00004924"/>
    </source>
</evidence>
<keyword evidence="5" id="KW-0808">Transferase</keyword>
<dbReference type="Gene3D" id="2.30.38.10">
    <property type="entry name" value="Luciferase, Domain 3"/>
    <property type="match status" value="1"/>
</dbReference>
<comment type="pathway">
    <text evidence="1">Siderophore biosynthesis.</text>
</comment>
<gene>
    <name evidence="5" type="ORF">H9655_12405</name>
</gene>
<dbReference type="InterPro" id="IPR011963">
    <property type="entry name" value="DHB_AMP_lig"/>
</dbReference>
<dbReference type="CDD" id="cd05920">
    <property type="entry name" value="23DHB-AMP_lg"/>
    <property type="match status" value="1"/>
</dbReference>
<dbReference type="InterPro" id="IPR050237">
    <property type="entry name" value="ATP-dep_AMP-bd_enzyme"/>
</dbReference>
<dbReference type="PANTHER" id="PTHR43767">
    <property type="entry name" value="LONG-CHAIN-FATTY-ACID--COA LIGASE"/>
    <property type="match status" value="1"/>
</dbReference>